<feature type="region of interest" description="Disordered" evidence="1">
    <location>
        <begin position="26"/>
        <end position="56"/>
    </location>
</feature>
<evidence type="ECO:0000313" key="3">
    <source>
        <dbReference type="Proteomes" id="UP000267606"/>
    </source>
</evidence>
<dbReference type="EMBL" id="UZAJ01015382">
    <property type="protein sequence ID" value="VDO73205.1"/>
    <property type="molecule type" value="Genomic_DNA"/>
</dbReference>
<reference evidence="4" key="1">
    <citation type="submission" date="2016-06" db="UniProtKB">
        <authorList>
            <consortium name="WormBaseParasite"/>
        </authorList>
    </citation>
    <scope>IDENTIFICATION</scope>
</reference>
<gene>
    <name evidence="2" type="ORF">OFLC_LOCUS11026</name>
</gene>
<sequence>MDSTARCYFKVCLLFFVYQEIDKNDNNISNSSSSSDKMMGLMNTANRTGSKDSSADEWSMNYNLVGVSSSVDDE</sequence>
<accession>A0A183HU56</accession>
<evidence type="ECO:0000256" key="1">
    <source>
        <dbReference type="SAM" id="MobiDB-lite"/>
    </source>
</evidence>
<proteinExistence type="predicted"/>
<feature type="compositionally biased region" description="Low complexity" evidence="1">
    <location>
        <begin position="26"/>
        <end position="37"/>
    </location>
</feature>
<reference evidence="2 3" key="2">
    <citation type="submission" date="2018-11" db="EMBL/GenBank/DDBJ databases">
        <authorList>
            <consortium name="Pathogen Informatics"/>
        </authorList>
    </citation>
    <scope>NUCLEOTIDE SEQUENCE [LARGE SCALE GENOMIC DNA]</scope>
</reference>
<dbReference type="WBParaSite" id="OFLC_0001101801-mRNA-1">
    <property type="protein sequence ID" value="OFLC_0001101801-mRNA-1"/>
    <property type="gene ID" value="OFLC_0001101801"/>
</dbReference>
<dbReference type="Proteomes" id="UP000267606">
    <property type="component" value="Unassembled WGS sequence"/>
</dbReference>
<protein>
    <submittedName>
        <fullName evidence="2 4">Uncharacterized protein</fullName>
    </submittedName>
</protein>
<organism evidence="4">
    <name type="scientific">Onchocerca flexuosa</name>
    <dbReference type="NCBI Taxonomy" id="387005"/>
    <lineage>
        <taxon>Eukaryota</taxon>
        <taxon>Metazoa</taxon>
        <taxon>Ecdysozoa</taxon>
        <taxon>Nematoda</taxon>
        <taxon>Chromadorea</taxon>
        <taxon>Rhabditida</taxon>
        <taxon>Spirurina</taxon>
        <taxon>Spiruromorpha</taxon>
        <taxon>Filarioidea</taxon>
        <taxon>Onchocercidae</taxon>
        <taxon>Onchocerca</taxon>
    </lineage>
</organism>
<keyword evidence="3" id="KW-1185">Reference proteome</keyword>
<dbReference type="AlphaFoldDB" id="A0A183HU56"/>
<evidence type="ECO:0000313" key="4">
    <source>
        <dbReference type="WBParaSite" id="OFLC_0001101801-mRNA-1"/>
    </source>
</evidence>
<evidence type="ECO:0000313" key="2">
    <source>
        <dbReference type="EMBL" id="VDO73205.1"/>
    </source>
</evidence>
<name>A0A183HU56_9BILA</name>